<proteinExistence type="predicted"/>
<dbReference type="SUPFAM" id="SSF57586">
    <property type="entry name" value="TNF receptor-like"/>
    <property type="match status" value="2"/>
</dbReference>
<accession>A0AAY4C8M6</accession>
<dbReference type="PANTHER" id="PTHR47139:SF1">
    <property type="entry name" value="TUMOR NECROSIS FACTOR RECEPTOR SUPERFAMILY MEMBER 9"/>
    <property type="match status" value="1"/>
</dbReference>
<feature type="chain" id="PRO_5044227292" description="TNFR-Cys domain-containing protein" evidence="2">
    <location>
        <begin position="20"/>
        <end position="186"/>
    </location>
</feature>
<evidence type="ECO:0000313" key="5">
    <source>
        <dbReference type="Proteomes" id="UP000694580"/>
    </source>
</evidence>
<gene>
    <name evidence="4" type="primary">LOC114801287</name>
</gene>
<dbReference type="AlphaFoldDB" id="A0AAY4C8M6"/>
<evidence type="ECO:0000259" key="3">
    <source>
        <dbReference type="PROSITE" id="PS50050"/>
    </source>
</evidence>
<dbReference type="Ensembl" id="ENSDCDT00010036358.1">
    <property type="protein sequence ID" value="ENSDCDP00010029413.1"/>
    <property type="gene ID" value="ENSDCDG00010018624.1"/>
</dbReference>
<evidence type="ECO:0000313" key="4">
    <source>
        <dbReference type="Ensembl" id="ENSDCDP00010029413.1"/>
    </source>
</evidence>
<dbReference type="PROSITE" id="PS50050">
    <property type="entry name" value="TNFR_NGFR_2"/>
    <property type="match status" value="1"/>
</dbReference>
<dbReference type="GeneTree" id="ENSGT00730000111279"/>
<dbReference type="PROSITE" id="PS00652">
    <property type="entry name" value="TNFR_NGFR_1"/>
    <property type="match status" value="1"/>
</dbReference>
<evidence type="ECO:0000256" key="2">
    <source>
        <dbReference type="SAM" id="SignalP"/>
    </source>
</evidence>
<dbReference type="Pfam" id="PF00020">
    <property type="entry name" value="TNFR_c6"/>
    <property type="match status" value="2"/>
</dbReference>
<evidence type="ECO:0000256" key="1">
    <source>
        <dbReference type="PROSITE-ProRule" id="PRU00206"/>
    </source>
</evidence>
<reference evidence="4" key="2">
    <citation type="submission" date="2025-08" db="UniProtKB">
        <authorList>
            <consortium name="Ensembl"/>
        </authorList>
    </citation>
    <scope>IDENTIFICATION</scope>
</reference>
<name>A0AAY4C8M6_9TELE</name>
<reference evidence="4" key="3">
    <citation type="submission" date="2025-09" db="UniProtKB">
        <authorList>
            <consortium name="Ensembl"/>
        </authorList>
    </citation>
    <scope>IDENTIFICATION</scope>
</reference>
<reference evidence="4 5" key="1">
    <citation type="submission" date="2020-06" db="EMBL/GenBank/DDBJ databases">
        <authorList>
            <consortium name="Wellcome Sanger Institute Data Sharing"/>
        </authorList>
    </citation>
    <scope>NUCLEOTIDE SEQUENCE [LARGE SCALE GENOMIC DNA]</scope>
</reference>
<dbReference type="PANTHER" id="PTHR47139">
    <property type="entry name" value="TUMOR NECROSIS FACTOR RECEPTOR SUPERFAMILY MEMBER 9"/>
    <property type="match status" value="1"/>
</dbReference>
<dbReference type="GO" id="GO:0042127">
    <property type="term" value="P:regulation of cell population proliferation"/>
    <property type="evidence" value="ECO:0007669"/>
    <property type="project" value="TreeGrafter"/>
</dbReference>
<feature type="domain" description="TNFR-Cys" evidence="3">
    <location>
        <begin position="66"/>
        <end position="104"/>
    </location>
</feature>
<dbReference type="GO" id="GO:0038023">
    <property type="term" value="F:signaling receptor activity"/>
    <property type="evidence" value="ECO:0007669"/>
    <property type="project" value="TreeGrafter"/>
</dbReference>
<organism evidence="4 5">
    <name type="scientific">Denticeps clupeoides</name>
    <name type="common">denticle herring</name>
    <dbReference type="NCBI Taxonomy" id="299321"/>
    <lineage>
        <taxon>Eukaryota</taxon>
        <taxon>Metazoa</taxon>
        <taxon>Chordata</taxon>
        <taxon>Craniata</taxon>
        <taxon>Vertebrata</taxon>
        <taxon>Euteleostomi</taxon>
        <taxon>Actinopterygii</taxon>
        <taxon>Neopterygii</taxon>
        <taxon>Teleostei</taxon>
        <taxon>Clupei</taxon>
        <taxon>Clupeiformes</taxon>
        <taxon>Denticipitoidei</taxon>
        <taxon>Denticipitidae</taxon>
        <taxon>Denticeps</taxon>
    </lineage>
</organism>
<feature type="signal peptide" evidence="2">
    <location>
        <begin position="1"/>
        <end position="19"/>
    </location>
</feature>
<protein>
    <recommendedName>
        <fullName evidence="3">TNFR-Cys domain-containing protein</fullName>
    </recommendedName>
</protein>
<comment type="caution">
    <text evidence="1">Lacks conserved residue(s) required for the propagation of feature annotation.</text>
</comment>
<dbReference type="Gene3D" id="2.10.50.10">
    <property type="entry name" value="Tumor Necrosis Factor Receptor, subunit A, domain 2"/>
    <property type="match status" value="2"/>
</dbReference>
<dbReference type="SMART" id="SM00208">
    <property type="entry name" value="TNFR"/>
    <property type="match status" value="3"/>
</dbReference>
<dbReference type="Proteomes" id="UP000694580">
    <property type="component" value="Chromosome 12"/>
</dbReference>
<sequence length="186" mass="19792">EMSLPGGLLLLMLLALALGKPQVSSPGCQSWVLGSRDPEELCCKICKPGNVLVKDCGKDQHALCTPCESGSYVPNSNPASCVTCSTCKGTQVKRPCTPTSDAVCECIAGFQCGDATCSFCQQKCRVGEERINRTCHDCPNGTFSDRADQKCVPWSSRCLEPNQMVIKGGSRVHDIICGPTENSAQG</sequence>
<dbReference type="InterPro" id="IPR001368">
    <property type="entry name" value="TNFR/NGFR_Cys_rich_reg"/>
</dbReference>
<feature type="repeat" description="TNFR-Cys" evidence="1">
    <location>
        <begin position="66"/>
        <end position="104"/>
    </location>
</feature>
<keyword evidence="5" id="KW-1185">Reference proteome</keyword>
<keyword evidence="2" id="KW-0732">Signal</keyword>